<evidence type="ECO:0000313" key="1">
    <source>
        <dbReference type="EMBL" id="CDW39002.1"/>
    </source>
</evidence>
<reference evidence="1" key="1">
    <citation type="submission" date="2014-05" db="EMBL/GenBank/DDBJ databases">
        <authorList>
            <person name="Chronopoulou M."/>
        </authorList>
    </citation>
    <scope>NUCLEOTIDE SEQUENCE</scope>
    <source>
        <tissue evidence="1">Whole organism</tissue>
    </source>
</reference>
<sequence length="80" mass="9352">NPQQTDKSPNIPYNLRSQNTYVKLNSCIAFRSKLRCIIWTVKCEQKTKNKGRFNRQSAYFRIENATRVCLSHIAGIYLVN</sequence>
<dbReference type="EMBL" id="HACA01021641">
    <property type="protein sequence ID" value="CDW39002.1"/>
    <property type="molecule type" value="Transcribed_RNA"/>
</dbReference>
<organism evidence="1">
    <name type="scientific">Lepeophtheirus salmonis</name>
    <name type="common">Salmon louse</name>
    <name type="synonym">Caligus salmonis</name>
    <dbReference type="NCBI Taxonomy" id="72036"/>
    <lineage>
        <taxon>Eukaryota</taxon>
        <taxon>Metazoa</taxon>
        <taxon>Ecdysozoa</taxon>
        <taxon>Arthropoda</taxon>
        <taxon>Crustacea</taxon>
        <taxon>Multicrustacea</taxon>
        <taxon>Hexanauplia</taxon>
        <taxon>Copepoda</taxon>
        <taxon>Siphonostomatoida</taxon>
        <taxon>Caligidae</taxon>
        <taxon>Lepeophtheirus</taxon>
    </lineage>
</organism>
<name>A0A0K2UM89_LEPSM</name>
<accession>A0A0K2UM89</accession>
<proteinExistence type="predicted"/>
<feature type="non-terminal residue" evidence="1">
    <location>
        <position position="1"/>
    </location>
</feature>
<protein>
    <submittedName>
        <fullName evidence="1">Uncharacterized protein</fullName>
    </submittedName>
</protein>
<dbReference type="AlphaFoldDB" id="A0A0K2UM89"/>